<keyword evidence="3 6" id="KW-0815">Transposition</keyword>
<dbReference type="GO" id="GO:0003677">
    <property type="term" value="F:DNA binding"/>
    <property type="evidence" value="ECO:0007669"/>
    <property type="project" value="UniProtKB-UniRule"/>
</dbReference>
<evidence type="ECO:0000256" key="1">
    <source>
        <dbReference type="ARBA" id="ARBA00002190"/>
    </source>
</evidence>
<evidence type="ECO:0000256" key="4">
    <source>
        <dbReference type="ARBA" id="ARBA00023125"/>
    </source>
</evidence>
<keyword evidence="5 6" id="KW-0233">DNA recombination</keyword>
<reference evidence="8" key="1">
    <citation type="journal article" date="2018" name="Science">
        <title>A primordial and reversible TCA cycle in a facultatively chemolithoautotrophic thermophile.</title>
        <authorList>
            <person name="Nunoura T."/>
            <person name="Chikaraishi Y."/>
            <person name="Izaki R."/>
            <person name="Suwa T."/>
            <person name="Sato T."/>
            <person name="Harada T."/>
            <person name="Mori K."/>
            <person name="Kato Y."/>
            <person name="Miyazaki M."/>
            <person name="Shimamura S."/>
            <person name="Yanagawa K."/>
            <person name="Shuto A."/>
            <person name="Ohkouchi N."/>
            <person name="Fujita N."/>
            <person name="Takaki Y."/>
            <person name="Atomi H."/>
            <person name="Takai K."/>
        </authorList>
    </citation>
    <scope>NUCLEOTIDE SEQUENCE [LARGE SCALE GENOMIC DNA]</scope>
    <source>
        <strain evidence="8">DSM 17441 / JCM 13301 / NBRC 103674 / ABI70S6</strain>
    </source>
</reference>
<gene>
    <name evidence="7" type="ORF">TST_1615</name>
</gene>
<dbReference type="PANTHER" id="PTHR33217">
    <property type="entry name" value="TRANSPOSASE FOR INSERTION SEQUENCE ELEMENT IS1081"/>
    <property type="match status" value="1"/>
</dbReference>
<keyword evidence="8" id="KW-1185">Reference proteome</keyword>
<keyword evidence="6" id="KW-0814">Transposable element</keyword>
<comment type="function">
    <text evidence="1 6">Required for the transposition of the insertion element.</text>
</comment>
<proteinExistence type="inferred from homology"/>
<evidence type="ECO:0000256" key="5">
    <source>
        <dbReference type="ARBA" id="ARBA00023172"/>
    </source>
</evidence>
<dbReference type="PANTHER" id="PTHR33217:SF8">
    <property type="entry name" value="MUTATOR FAMILY TRANSPOSASE"/>
    <property type="match status" value="1"/>
</dbReference>
<evidence type="ECO:0000256" key="3">
    <source>
        <dbReference type="ARBA" id="ARBA00022578"/>
    </source>
</evidence>
<evidence type="ECO:0000256" key="2">
    <source>
        <dbReference type="ARBA" id="ARBA00010961"/>
    </source>
</evidence>
<protein>
    <recommendedName>
        <fullName evidence="6">Mutator family transposase</fullName>
    </recommendedName>
</protein>
<comment type="similarity">
    <text evidence="2 6">Belongs to the transposase mutator family.</text>
</comment>
<name>A0A0S3QVP5_THET7</name>
<dbReference type="OrthoDB" id="10213at2"/>
<dbReference type="GO" id="GO:0006313">
    <property type="term" value="P:DNA transposition"/>
    <property type="evidence" value="ECO:0007669"/>
    <property type="project" value="UniProtKB-UniRule"/>
</dbReference>
<dbReference type="Proteomes" id="UP000063234">
    <property type="component" value="Chromosome"/>
</dbReference>
<dbReference type="AlphaFoldDB" id="A0A0S3QVP5"/>
<evidence type="ECO:0000313" key="8">
    <source>
        <dbReference type="Proteomes" id="UP000063234"/>
    </source>
</evidence>
<dbReference type="NCBIfam" id="NF033543">
    <property type="entry name" value="transpos_IS256"/>
    <property type="match status" value="1"/>
</dbReference>
<keyword evidence="4 6" id="KW-0238">DNA-binding</keyword>
<dbReference type="KEGG" id="ttk:TST_1615"/>
<sequence>MEENLSLEFILATIEQKVKDIVKEFVEALAVGERELYLEEHPETKANGFYTRKLATKYGEIENLRVPRVRKGNFKPQIIPRRRKAFFDLGEVTILMFASGASVRDVAKFLEMVYGIYYSPSSLSRLTEIAKEKIEAWRKRKLSENYFAIYLDATYISVRRGTVDKEPVYVALGLKPDGTREILGFWLSGAEGESTLIWKEILRESKGEIRSVELFIADGLAGLQDAIKLEFPGSKFQLCVLHTVRNSLRKVRRADREAVAEDLKKIYKAKTKEEARKALQAFKGKWRRYPEVARKWEGNFNILTTFMDYPEEIKPYIYTTNMLERLMKEVKRRVKVIEVFSTPESAYKIIYLVLAEMNERYERTRLIGFALLNQEEGLVFNSGHN</sequence>
<dbReference type="EMBL" id="AP013035">
    <property type="protein sequence ID" value="BAT72400.1"/>
    <property type="molecule type" value="Genomic_DNA"/>
</dbReference>
<dbReference type="Pfam" id="PF00872">
    <property type="entry name" value="Transposase_mut"/>
    <property type="match status" value="1"/>
</dbReference>
<evidence type="ECO:0000313" key="7">
    <source>
        <dbReference type="EMBL" id="BAT72400.1"/>
    </source>
</evidence>
<organism evidence="7 8">
    <name type="scientific">Thermosulfidibacter takaii (strain DSM 17441 / JCM 13301 / NBRC 103674 / ABI70S6)</name>
    <dbReference type="NCBI Taxonomy" id="1298851"/>
    <lineage>
        <taxon>Bacteria</taxon>
        <taxon>Pseudomonadati</taxon>
        <taxon>Thermosulfidibacterota</taxon>
        <taxon>Thermosulfidibacteria</taxon>
        <taxon>Thermosulfidibacterales</taxon>
        <taxon>Thermosulfidibacteraceae</taxon>
    </lineage>
</organism>
<accession>A0A0S3QVP5</accession>
<dbReference type="RefSeq" id="WP_068550547.1">
    <property type="nucleotide sequence ID" value="NZ_AP013035.1"/>
</dbReference>
<dbReference type="InterPro" id="IPR001207">
    <property type="entry name" value="Transposase_mutator"/>
</dbReference>
<dbReference type="GO" id="GO:0004803">
    <property type="term" value="F:transposase activity"/>
    <property type="evidence" value="ECO:0007669"/>
    <property type="project" value="UniProtKB-UniRule"/>
</dbReference>
<evidence type="ECO:0000256" key="6">
    <source>
        <dbReference type="RuleBase" id="RU365089"/>
    </source>
</evidence>